<dbReference type="Proteomes" id="UP000001753">
    <property type="component" value="Chromosome"/>
</dbReference>
<evidence type="ECO:0000313" key="1">
    <source>
        <dbReference type="EMBL" id="EEL68431.1"/>
    </source>
</evidence>
<accession>C2Y0Y7</accession>
<gene>
    <name evidence="1" type="ORF">bcere0026_46300</name>
</gene>
<comment type="caution">
    <text evidence="1">The sequence shown here is derived from an EMBL/GenBank/DDBJ whole genome shotgun (WGS) entry which is preliminary data.</text>
</comment>
<dbReference type="EMBL" id="ACMP01000127">
    <property type="protein sequence ID" value="EEL68431.1"/>
    <property type="molecule type" value="Genomic_DNA"/>
</dbReference>
<dbReference type="AlphaFoldDB" id="C2Y0Y7"/>
<organism evidence="1">
    <name type="scientific">Bacillus mycoides</name>
    <dbReference type="NCBI Taxonomy" id="1405"/>
    <lineage>
        <taxon>Bacteria</taxon>
        <taxon>Bacillati</taxon>
        <taxon>Bacillota</taxon>
        <taxon>Bacilli</taxon>
        <taxon>Bacillales</taxon>
        <taxon>Bacillaceae</taxon>
        <taxon>Bacillus</taxon>
        <taxon>Bacillus cereus group</taxon>
    </lineage>
</organism>
<name>C2Y0Y7_BACMY</name>
<protein>
    <submittedName>
        <fullName evidence="1">Uncharacterized protein</fullName>
    </submittedName>
</protein>
<proteinExistence type="predicted"/>
<dbReference type="HOGENOM" id="CLU_213048_0_0_9"/>
<reference evidence="1" key="1">
    <citation type="journal article" date="2012" name="Genome Res.">
        <title>Genomic characterization of the Bacillus cereus sensu lato species: Backdrop to the evolution of Bacillus anthracis.</title>
        <authorList>
            <person name="Zwick M.E."/>
            <person name="Joseph S.J."/>
            <person name="Didelot X."/>
            <person name="Chen P.E."/>
            <person name="Bishop-Lilly K.A."/>
            <person name="Stewart A.C."/>
            <person name="Willner K."/>
            <person name="Nolan N."/>
            <person name="Lentz S."/>
            <person name="Thomason M.K."/>
            <person name="Sozhamannan S."/>
            <person name="Mateczun A.J."/>
            <person name="Du L."/>
            <person name="Read T.D."/>
        </authorList>
    </citation>
    <scope>NUCLEOTIDE SEQUENCE [LARGE SCALE GENOMIC DNA]</scope>
    <source>
        <strain evidence="1">AH603</strain>
    </source>
</reference>
<sequence length="54" mass="6560">MRNSKINEAFAMNIRQNSMFYTVNLNILSEIKEKNEYFLKNNKDISVFRRNDKE</sequence>